<accession>E4L9Y9</accession>
<proteinExistence type="inferred from homology"/>
<dbReference type="CDD" id="cd05291">
    <property type="entry name" value="HicDH_like"/>
    <property type="match status" value="1"/>
</dbReference>
<dbReference type="RefSeq" id="WP_007555005.1">
    <property type="nucleotide sequence ID" value="NZ_AENT01000025.1"/>
</dbReference>
<sequence>MSIKTRKIGILGAGNVGAHMGLQLVVQGIADEIVFYDIAKEKTDGEIRDILDGVSYYPHHVEVYQGTVDDMKDADIIINTVGGSMKLTNDRLVLLENTIKINKQLVPLIEKSGFDGIIMSITNPCDVVVQYLQHKLDWPKNKIFGSGTALDSARLQLMLCQQIKINRNSINAYLLGEHGNSAMIPWSHVSVAGKPIDELLSEQSDKYKIEPKDVILQKVKNQGYIENSSKGCTEYGVTASTSELVRAVLHNEHKVIPCAVYLDGEYGVHDVYTSVPAIIGKDGVEGVIEINLTDEERKEFLASVDVLKSYFKKALKV</sequence>
<dbReference type="Proteomes" id="UP000004594">
    <property type="component" value="Unassembled WGS sequence"/>
</dbReference>
<dbReference type="InterPro" id="IPR001557">
    <property type="entry name" value="L-lactate/malate_DH"/>
</dbReference>
<dbReference type="Gene3D" id="3.40.50.720">
    <property type="entry name" value="NAD(P)-binding Rossmann-like Domain"/>
    <property type="match status" value="1"/>
</dbReference>
<dbReference type="eggNOG" id="COG0039">
    <property type="taxonomic scope" value="Bacteria"/>
</dbReference>
<feature type="binding site" evidence="8">
    <location>
        <begin position="12"/>
        <end position="17"/>
    </location>
    <ligand>
        <name>NAD(+)</name>
        <dbReference type="ChEBI" id="CHEBI:57540"/>
    </ligand>
</feature>
<dbReference type="InterPro" id="IPR036291">
    <property type="entry name" value="NAD(P)-bd_dom_sf"/>
</dbReference>
<keyword evidence="5 8" id="KW-0520">NAD</keyword>
<dbReference type="UniPathway" id="UPA00554">
    <property type="reaction ID" value="UER00611"/>
</dbReference>
<dbReference type="InterPro" id="IPR022383">
    <property type="entry name" value="Lactate/malate_DH_C"/>
</dbReference>
<dbReference type="GO" id="GO:0006089">
    <property type="term" value="P:lactate metabolic process"/>
    <property type="evidence" value="ECO:0007669"/>
    <property type="project" value="TreeGrafter"/>
</dbReference>
<evidence type="ECO:0000256" key="7">
    <source>
        <dbReference type="PIRSR" id="PIRSR000102-1"/>
    </source>
</evidence>
<comment type="pathway">
    <text evidence="1">Fermentation; pyruvate fermentation to lactate; (S)-lactate from pyruvate: step 1/1.</text>
</comment>
<dbReference type="EMBL" id="AENT01000025">
    <property type="protein sequence ID" value="EFR42427.1"/>
    <property type="molecule type" value="Genomic_DNA"/>
</dbReference>
<dbReference type="PROSITE" id="PS00064">
    <property type="entry name" value="L_LDH"/>
    <property type="match status" value="1"/>
</dbReference>
<dbReference type="PRINTS" id="PR00086">
    <property type="entry name" value="LLDHDRGNASE"/>
</dbReference>
<gene>
    <name evidence="12" type="ORF">HMPREF9220_0150</name>
</gene>
<comment type="similarity">
    <text evidence="2">Belongs to the LDH/MDH superfamily. LDH family.</text>
</comment>
<evidence type="ECO:0000256" key="9">
    <source>
        <dbReference type="RuleBase" id="RU003369"/>
    </source>
</evidence>
<evidence type="ECO:0000256" key="3">
    <source>
        <dbReference type="ARBA" id="ARBA00012967"/>
    </source>
</evidence>
<dbReference type="SUPFAM" id="SSF51735">
    <property type="entry name" value="NAD(P)-binding Rossmann-fold domains"/>
    <property type="match status" value="1"/>
</dbReference>
<evidence type="ECO:0000256" key="4">
    <source>
        <dbReference type="ARBA" id="ARBA00023002"/>
    </source>
</evidence>
<feature type="binding site" evidence="8">
    <location>
        <begin position="121"/>
        <end position="123"/>
    </location>
    <ligand>
        <name>NAD(+)</name>
        <dbReference type="ChEBI" id="CHEBI:57540"/>
    </ligand>
</feature>
<dbReference type="SUPFAM" id="SSF56327">
    <property type="entry name" value="LDH C-terminal domain-like"/>
    <property type="match status" value="1"/>
</dbReference>
<dbReference type="Pfam" id="PF02866">
    <property type="entry name" value="Ldh_1_C"/>
    <property type="match status" value="1"/>
</dbReference>
<dbReference type="GO" id="GO:0006096">
    <property type="term" value="P:glycolytic process"/>
    <property type="evidence" value="ECO:0007669"/>
    <property type="project" value="UniProtKB-UniRule"/>
</dbReference>
<evidence type="ECO:0000256" key="2">
    <source>
        <dbReference type="ARBA" id="ARBA00006054"/>
    </source>
</evidence>
<dbReference type="InterPro" id="IPR011304">
    <property type="entry name" value="L-lactate_DH"/>
</dbReference>
<dbReference type="OrthoDB" id="9802969at2"/>
<dbReference type="NCBIfam" id="TIGR01771">
    <property type="entry name" value="L-LDH-NAD"/>
    <property type="match status" value="1"/>
</dbReference>
<evidence type="ECO:0000256" key="1">
    <source>
        <dbReference type="ARBA" id="ARBA00004843"/>
    </source>
</evidence>
<dbReference type="Pfam" id="PF00056">
    <property type="entry name" value="Ldh_1_N"/>
    <property type="match status" value="1"/>
</dbReference>
<feature type="domain" description="Lactate/malate dehydrogenase N-terminal" evidence="10">
    <location>
        <begin position="7"/>
        <end position="145"/>
    </location>
</feature>
<comment type="caution">
    <text evidence="12">The sequence shown here is derived from an EMBL/GenBank/DDBJ whole genome shotgun (WGS) entry which is preliminary data.</text>
</comment>
<protein>
    <recommendedName>
        <fullName evidence="3 6">L-lactate dehydrogenase</fullName>
        <ecNumber evidence="3 6">1.1.1.27</ecNumber>
    </recommendedName>
</protein>
<organism evidence="12 13">
    <name type="scientific">Dialister micraerophilus UPII 345-E</name>
    <dbReference type="NCBI Taxonomy" id="910314"/>
    <lineage>
        <taxon>Bacteria</taxon>
        <taxon>Bacillati</taxon>
        <taxon>Bacillota</taxon>
        <taxon>Negativicutes</taxon>
        <taxon>Veillonellales</taxon>
        <taxon>Veillonellaceae</taxon>
        <taxon>Dialister</taxon>
    </lineage>
</organism>
<feature type="active site" description="Proton acceptor" evidence="7">
    <location>
        <position position="178"/>
    </location>
</feature>
<feature type="domain" description="Lactate/malate dehydrogenase C-terminal" evidence="11">
    <location>
        <begin position="148"/>
        <end position="315"/>
    </location>
</feature>
<dbReference type="Gene3D" id="3.90.110.10">
    <property type="entry name" value="Lactate dehydrogenase/glycoside hydrolase, family 4, C-terminal"/>
    <property type="match status" value="1"/>
</dbReference>
<dbReference type="PIRSF" id="PIRSF000102">
    <property type="entry name" value="Lac_mal_DH"/>
    <property type="match status" value="1"/>
</dbReference>
<evidence type="ECO:0000256" key="8">
    <source>
        <dbReference type="PIRSR" id="PIRSR000102-3"/>
    </source>
</evidence>
<evidence type="ECO:0000313" key="12">
    <source>
        <dbReference type="EMBL" id="EFR42427.1"/>
    </source>
</evidence>
<dbReference type="AlphaFoldDB" id="E4L9Y9"/>
<reference evidence="12 13" key="1">
    <citation type="submission" date="2010-11" db="EMBL/GenBank/DDBJ databases">
        <authorList>
            <person name="Durkin A.S."/>
            <person name="Madupu R."/>
            <person name="Torralba M."/>
            <person name="Gillis M."/>
            <person name="Methe B."/>
            <person name="Sutton G."/>
            <person name="Nelson K.E."/>
        </authorList>
    </citation>
    <scope>NUCLEOTIDE SEQUENCE [LARGE SCALE GENOMIC DNA]</scope>
    <source>
        <strain evidence="12 13">UPII 345-E</strain>
    </source>
</reference>
<evidence type="ECO:0000313" key="13">
    <source>
        <dbReference type="Proteomes" id="UP000004594"/>
    </source>
</evidence>
<evidence type="ECO:0000259" key="10">
    <source>
        <dbReference type="Pfam" id="PF00056"/>
    </source>
</evidence>
<dbReference type="PANTHER" id="PTHR43128:SF31">
    <property type="entry name" value="L-LACTATE DEHYDROGENASE"/>
    <property type="match status" value="1"/>
</dbReference>
<dbReference type="PANTHER" id="PTHR43128">
    <property type="entry name" value="L-2-HYDROXYCARBOXYLATE DEHYDROGENASE (NAD(P)(+))"/>
    <property type="match status" value="1"/>
</dbReference>
<evidence type="ECO:0000256" key="5">
    <source>
        <dbReference type="ARBA" id="ARBA00023027"/>
    </source>
</evidence>
<feature type="binding site" evidence="8">
    <location>
        <position position="37"/>
    </location>
    <ligand>
        <name>NAD(+)</name>
        <dbReference type="ChEBI" id="CHEBI:57540"/>
    </ligand>
</feature>
<evidence type="ECO:0000259" key="11">
    <source>
        <dbReference type="Pfam" id="PF02866"/>
    </source>
</evidence>
<dbReference type="InterPro" id="IPR015955">
    <property type="entry name" value="Lactate_DH/Glyco_Ohase_4_C"/>
</dbReference>
<keyword evidence="4 9" id="KW-0560">Oxidoreductase</keyword>
<evidence type="ECO:0000256" key="6">
    <source>
        <dbReference type="NCBIfam" id="TIGR01771"/>
    </source>
</evidence>
<dbReference type="EC" id="1.1.1.27" evidence="3 6"/>
<dbReference type="InterPro" id="IPR001236">
    <property type="entry name" value="Lactate/malate_DH_N"/>
</dbReference>
<dbReference type="InterPro" id="IPR018177">
    <property type="entry name" value="L-lactate_DH_AS"/>
</dbReference>
<dbReference type="GO" id="GO:0004459">
    <property type="term" value="F:L-lactate dehydrogenase (NAD+) activity"/>
    <property type="evidence" value="ECO:0007669"/>
    <property type="project" value="UniProtKB-UniRule"/>
</dbReference>
<name>E4L9Y9_9FIRM</name>
<dbReference type="GO" id="GO:0005737">
    <property type="term" value="C:cytoplasm"/>
    <property type="evidence" value="ECO:0007669"/>
    <property type="project" value="UniProtKB-UniRule"/>
</dbReference>